<evidence type="ECO:0000313" key="4">
    <source>
        <dbReference type="Proteomes" id="UP000011531"/>
    </source>
</evidence>
<dbReference type="InterPro" id="IPR052934">
    <property type="entry name" value="Methyl-DNA_Rec/Restrict_Enz"/>
</dbReference>
<reference evidence="3 4" key="1">
    <citation type="journal article" date="2014" name="PLoS Genet.">
        <title>Phylogenetically driven sequencing of extremely halophilic archaea reveals strategies for static and dynamic osmo-response.</title>
        <authorList>
            <person name="Becker E.A."/>
            <person name="Seitzer P.M."/>
            <person name="Tritt A."/>
            <person name="Larsen D."/>
            <person name="Krusor M."/>
            <person name="Yao A.I."/>
            <person name="Wu D."/>
            <person name="Madern D."/>
            <person name="Eisen J.A."/>
            <person name="Darling A.E."/>
            <person name="Facciotti M.T."/>
        </authorList>
    </citation>
    <scope>NUCLEOTIDE SEQUENCE [LARGE SCALE GENOMIC DNA]</scope>
    <source>
        <strain evidence="3 4">DSM 18795</strain>
    </source>
</reference>
<dbReference type="Pfam" id="PF07728">
    <property type="entry name" value="AAA_5"/>
    <property type="match status" value="1"/>
</dbReference>
<name>L9XIL2_9EURY</name>
<feature type="compositionally biased region" description="Basic and acidic residues" evidence="1">
    <location>
        <begin position="480"/>
        <end position="489"/>
    </location>
</feature>
<dbReference type="GO" id="GO:0016887">
    <property type="term" value="F:ATP hydrolysis activity"/>
    <property type="evidence" value="ECO:0007669"/>
    <property type="project" value="InterPro"/>
</dbReference>
<gene>
    <name evidence="3" type="ORF">C492_09360</name>
</gene>
<dbReference type="OrthoDB" id="9837at2157"/>
<feature type="region of interest" description="Disordered" evidence="1">
    <location>
        <begin position="265"/>
        <end position="289"/>
    </location>
</feature>
<protein>
    <submittedName>
        <fullName evidence="3">ATPase associated with various cellular activities AAA 5</fullName>
    </submittedName>
</protein>
<comment type="caution">
    <text evidence="3">The sequence shown here is derived from an EMBL/GenBank/DDBJ whole genome shotgun (WGS) entry which is preliminary data.</text>
</comment>
<feature type="compositionally biased region" description="Polar residues" evidence="1">
    <location>
        <begin position="265"/>
        <end position="275"/>
    </location>
</feature>
<dbReference type="PANTHER" id="PTHR37291">
    <property type="entry name" value="5-METHYLCYTOSINE-SPECIFIC RESTRICTION ENZYME B"/>
    <property type="match status" value="1"/>
</dbReference>
<evidence type="ECO:0000313" key="3">
    <source>
        <dbReference type="EMBL" id="ELY61545.1"/>
    </source>
</evidence>
<dbReference type="Proteomes" id="UP000011531">
    <property type="component" value="Unassembled WGS sequence"/>
</dbReference>
<dbReference type="RefSeq" id="WP_008422646.1">
    <property type="nucleotide sequence ID" value="NZ_AOIA01000083.1"/>
</dbReference>
<dbReference type="InterPro" id="IPR011704">
    <property type="entry name" value="ATPase_dyneun-rel_AAA"/>
</dbReference>
<feature type="compositionally biased region" description="Polar residues" evidence="1">
    <location>
        <begin position="49"/>
        <end position="67"/>
    </location>
</feature>
<dbReference type="Gene3D" id="3.30.920.90">
    <property type="match status" value="1"/>
</dbReference>
<dbReference type="AlphaFoldDB" id="L9XIL2"/>
<proteinExistence type="predicted"/>
<dbReference type="GO" id="GO:0005524">
    <property type="term" value="F:ATP binding"/>
    <property type="evidence" value="ECO:0007669"/>
    <property type="project" value="InterPro"/>
</dbReference>
<dbReference type="InterPro" id="IPR021961">
    <property type="entry name" value="McrB_DNA-bd"/>
</dbReference>
<dbReference type="Gene3D" id="3.40.50.300">
    <property type="entry name" value="P-loop containing nucleotide triphosphate hydrolases"/>
    <property type="match status" value="1"/>
</dbReference>
<dbReference type="InterPro" id="IPR003593">
    <property type="entry name" value="AAA+_ATPase"/>
</dbReference>
<dbReference type="STRING" id="1227498.C492_09360"/>
<evidence type="ECO:0000256" key="1">
    <source>
        <dbReference type="SAM" id="MobiDB-lite"/>
    </source>
</evidence>
<sequence>MFADLIREDVRLDRYYPVNEAGINQQYLFNLSEKAGDYLLARGSDMDSSENQEGSTSNDSTLSNQNMTPSLSELFERVLSTYPVEQIGEGLTTHETRTDLEQRIPETIRELLSDHKMEIKSSAGKGRWTSIPWVAVMDPRETTQIQEGIYVVYLFEPQEDRVTLTLNQGVTALKNDVGIKEARQQLKTTAKNVRDEINLERFAAGPLQFPYASQRNKLYGPGTILYQQYSLENLPTDEILREDLLNLVEAYRGYVQTTTKQTPLIDVGNSQSTDGQIVERTDSKQSTTPTVYQVPIGQDSIRTNFQRTVLDGVPREPLEEITDIPIDHDELRVWGNRNDNPANTGDYLLFADRDGRRGGQYTILARVAHATILEPEAAMAFTEAIGWGETTDATFHHVLFLEPVYKADLDRTQFWKTLDFKGWPNDTYSAINFERDGSDFYSEYQSIPEFLEQIKGDQLYPKSTTTAEEDHVTLPNDPTPRTETDLENPDHPLLKRALEDDTTVYKFTAPPDYWLTVFEYTALSFQPADKDHWEQPDPGDIVLFHSRQDPSWEDLSPRESALIGAGIIQDRTTKPEDENWWYDEHEGGPKGDSFPYLLTFSRLFATGVLEQTDTTRQITDKDPTTVDAELEALLLNSLPFERADTICRQINDTGFPRHRLLESLTTDKGTALLDALAPSLEEIPAIAIHKNLTSPIDADEILEDLHFQDNIANQIIEQISTALRSNKHILLTGPPGTGKTEIAERVCDYLTDTHPYLYTDFEMTTATADWSTFDTVGGYMPNETNDNDQNLSFTPGIVLNRLKDRQNETQANDLLVVDELNRADIDKAFGQLFTLLSGQSVQLPYTVNDHEIELTTHADLEGTAQPHQYVVPNSWRIFATMNAYDKTSLYEMSYAFMRRFAFIRVPAPDLEATSETDDPAADLIHEYADVWELEITQQEAHAVGRVWRKTNTAVDERAIGPAIIKDVLQYVTLHTDNLEYHLTQAVISYIFPQLEGVPKRKTIVRELTNVPDIKPDLLTDAAQEMLQVTLTANE</sequence>
<feature type="domain" description="AAA+ ATPase" evidence="2">
    <location>
        <begin position="725"/>
        <end position="906"/>
    </location>
</feature>
<dbReference type="InterPro" id="IPR027417">
    <property type="entry name" value="P-loop_NTPase"/>
</dbReference>
<dbReference type="EMBL" id="AOIA01000083">
    <property type="protein sequence ID" value="ELY61545.1"/>
    <property type="molecule type" value="Genomic_DNA"/>
</dbReference>
<dbReference type="PANTHER" id="PTHR37291:SF1">
    <property type="entry name" value="TYPE IV METHYL-DIRECTED RESTRICTION ENZYME ECOKMCRB SUBUNIT"/>
    <property type="match status" value="1"/>
</dbReference>
<dbReference type="Pfam" id="PF12102">
    <property type="entry name" value="MrcB_N"/>
    <property type="match status" value="1"/>
</dbReference>
<dbReference type="SUPFAM" id="SSF52540">
    <property type="entry name" value="P-loop containing nucleoside triphosphate hydrolases"/>
    <property type="match status" value="1"/>
</dbReference>
<organism evidence="3 4">
    <name type="scientific">Natronococcus jeotgali DSM 18795</name>
    <dbReference type="NCBI Taxonomy" id="1227498"/>
    <lineage>
        <taxon>Archaea</taxon>
        <taxon>Methanobacteriati</taxon>
        <taxon>Methanobacteriota</taxon>
        <taxon>Stenosarchaea group</taxon>
        <taxon>Halobacteria</taxon>
        <taxon>Halobacteriales</taxon>
        <taxon>Natrialbaceae</taxon>
        <taxon>Natronococcus</taxon>
    </lineage>
</organism>
<feature type="region of interest" description="Disordered" evidence="1">
    <location>
        <begin position="44"/>
        <end position="67"/>
    </location>
</feature>
<accession>L9XIL2</accession>
<dbReference type="SMART" id="SM00382">
    <property type="entry name" value="AAA"/>
    <property type="match status" value="1"/>
</dbReference>
<feature type="region of interest" description="Disordered" evidence="1">
    <location>
        <begin position="465"/>
        <end position="489"/>
    </location>
</feature>
<dbReference type="CDD" id="cd00009">
    <property type="entry name" value="AAA"/>
    <property type="match status" value="1"/>
</dbReference>
<evidence type="ECO:0000259" key="2">
    <source>
        <dbReference type="SMART" id="SM00382"/>
    </source>
</evidence>
<keyword evidence="4" id="KW-1185">Reference proteome</keyword>